<organism evidence="7 8">
    <name type="scientific">Oceanobacillus piezotolerans</name>
    <dbReference type="NCBI Taxonomy" id="2448030"/>
    <lineage>
        <taxon>Bacteria</taxon>
        <taxon>Bacillati</taxon>
        <taxon>Bacillota</taxon>
        <taxon>Bacilli</taxon>
        <taxon>Bacillales</taxon>
        <taxon>Bacillaceae</taxon>
        <taxon>Oceanobacillus</taxon>
    </lineage>
</organism>
<dbReference type="PRINTS" id="PR00506">
    <property type="entry name" value="D21N6MTFRASE"/>
</dbReference>
<evidence type="ECO:0000256" key="1">
    <source>
        <dbReference type="ARBA" id="ARBA00006594"/>
    </source>
</evidence>
<evidence type="ECO:0000313" key="8">
    <source>
        <dbReference type="Proteomes" id="UP000270219"/>
    </source>
</evidence>
<dbReference type="InterPro" id="IPR029063">
    <property type="entry name" value="SAM-dependent_MTases_sf"/>
</dbReference>
<reference evidence="7 8" key="1">
    <citation type="submission" date="2018-10" db="EMBL/GenBank/DDBJ databases">
        <title>Oceanobacillus sp. YLB-02 draft genome.</title>
        <authorList>
            <person name="Yu L."/>
        </authorList>
    </citation>
    <scope>NUCLEOTIDE SEQUENCE [LARGE SCALE GENOMIC DNA]</scope>
    <source>
        <strain evidence="7 8">YLB-02</strain>
    </source>
</reference>
<evidence type="ECO:0000313" key="7">
    <source>
        <dbReference type="EMBL" id="RLL44916.1"/>
    </source>
</evidence>
<dbReference type="GO" id="GO:0008170">
    <property type="term" value="F:N-methyltransferase activity"/>
    <property type="evidence" value="ECO:0007669"/>
    <property type="project" value="InterPro"/>
</dbReference>
<dbReference type="PIRSF" id="PIRSF015855">
    <property type="entry name" value="TypeIII_Mtase_mKpnI"/>
    <property type="match status" value="1"/>
</dbReference>
<dbReference type="Gene3D" id="3.40.50.150">
    <property type="entry name" value="Vaccinia Virus protein VP39"/>
    <property type="match status" value="1"/>
</dbReference>
<dbReference type="GO" id="GO:0032259">
    <property type="term" value="P:methylation"/>
    <property type="evidence" value="ECO:0007669"/>
    <property type="project" value="UniProtKB-KW"/>
</dbReference>
<dbReference type="Proteomes" id="UP000270219">
    <property type="component" value="Unassembled WGS sequence"/>
</dbReference>
<dbReference type="InterPro" id="IPR002941">
    <property type="entry name" value="DNA_methylase_N4/N6"/>
</dbReference>
<evidence type="ECO:0000259" key="6">
    <source>
        <dbReference type="Pfam" id="PF01555"/>
    </source>
</evidence>
<dbReference type="GO" id="GO:0009307">
    <property type="term" value="P:DNA restriction-modification system"/>
    <property type="evidence" value="ECO:0007669"/>
    <property type="project" value="UniProtKB-KW"/>
</dbReference>
<dbReference type="AlphaFoldDB" id="A0A498D638"/>
<protein>
    <submittedName>
        <fullName evidence="7">Site-specific DNA-methyltransferase</fullName>
    </submittedName>
</protein>
<name>A0A498D638_9BACI</name>
<dbReference type="InterPro" id="IPR002052">
    <property type="entry name" value="DNA_methylase_N6_adenine_CS"/>
</dbReference>
<dbReference type="OrthoDB" id="9800801at2"/>
<keyword evidence="3 7" id="KW-0808">Transferase</keyword>
<accession>A0A498D638</accession>
<proteinExistence type="inferred from homology"/>
<evidence type="ECO:0000256" key="5">
    <source>
        <dbReference type="ARBA" id="ARBA00022747"/>
    </source>
</evidence>
<evidence type="ECO:0000256" key="3">
    <source>
        <dbReference type="ARBA" id="ARBA00022679"/>
    </source>
</evidence>
<comment type="caution">
    <text evidence="7">The sequence shown here is derived from an EMBL/GenBank/DDBJ whole genome shotgun (WGS) entry which is preliminary data.</text>
</comment>
<dbReference type="EMBL" id="RCHR01000003">
    <property type="protein sequence ID" value="RLL44916.1"/>
    <property type="molecule type" value="Genomic_DNA"/>
</dbReference>
<dbReference type="RefSeq" id="WP_121522506.1">
    <property type="nucleotide sequence ID" value="NZ_RCHR01000003.1"/>
</dbReference>
<evidence type="ECO:0000256" key="4">
    <source>
        <dbReference type="ARBA" id="ARBA00022691"/>
    </source>
</evidence>
<dbReference type="PROSITE" id="PS00092">
    <property type="entry name" value="N6_MTASE"/>
    <property type="match status" value="1"/>
</dbReference>
<keyword evidence="8" id="KW-1185">Reference proteome</keyword>
<sequence>MKNISEVNNVPIQQKLKVIKEVFPELFTGSKIDMEKLQYMLGDHVESLPYELVWKGKQEARTEATQEPTKVLYPCISKSVNWDETRNLYIEGDNLETLRWLKQTHHHKIKMIYIDPPYNTGMDFIYHDTFMDPGLRTIQERLTSMHTNWLNFMYPRLMLACNLLTEDGMIFISIGDRELYNLKKMCDEIFGEDNFVTTLIWEKKKKPSFLDRNVGNVTEYIVVYSRNKGKTHALSLERTEKGKKYPFNNAGNPERVLTFPEGSVQFHLRDGIVKAQDMSRGKIRTELLDDVKIENGVNKHPFRLRGEWRYSQVKLNEIVQKGETISISKIPFRPNYVREGGGVKKLKNLFTLSGYGLPTYEDADRELTKLFGKKVFDYAKPVGLIRTLIESLLYGDDEAIVLDFFSGTGTTGEAVWQLNQTLRKRLSFILVQSPEEIHPKSEAYKEGYRTISELGMERLNRVREGLAHSGNKQDTGFRYYKFEN</sequence>
<keyword evidence="5" id="KW-0680">Restriction system</keyword>
<dbReference type="Pfam" id="PF01555">
    <property type="entry name" value="N6_N4_Mtase"/>
    <property type="match status" value="1"/>
</dbReference>
<gene>
    <name evidence="7" type="ORF">D8M04_08525</name>
</gene>
<dbReference type="InterPro" id="IPR002295">
    <property type="entry name" value="N4/N6-MTase_EcoPI_Mod-like"/>
</dbReference>
<evidence type="ECO:0000256" key="2">
    <source>
        <dbReference type="ARBA" id="ARBA00022603"/>
    </source>
</evidence>
<dbReference type="SUPFAM" id="SSF53335">
    <property type="entry name" value="S-adenosyl-L-methionine-dependent methyltransferases"/>
    <property type="match status" value="1"/>
</dbReference>
<keyword evidence="4" id="KW-0949">S-adenosyl-L-methionine</keyword>
<keyword evidence="2 7" id="KW-0489">Methyltransferase</keyword>
<comment type="similarity">
    <text evidence="1">Belongs to the N(4)/N(6)-methyltransferase family.</text>
</comment>
<feature type="domain" description="DNA methylase N-4/N-6" evidence="6">
    <location>
        <begin position="109"/>
        <end position="433"/>
    </location>
</feature>
<dbReference type="GO" id="GO:0003677">
    <property type="term" value="F:DNA binding"/>
    <property type="evidence" value="ECO:0007669"/>
    <property type="project" value="InterPro"/>
</dbReference>